<sequence>MESVTSLCTSHELLTRSARRVSNGRCDVIMGGPFPVRHGGCQTEVVTSSCELPESPCSFGMEGADQKMSNNSKRNSKSPSSTHAFSGEDLENDRHDEALGIDGESTESEEIMEGLIVEGSGVREEEHSGKPYGSGTVVVASTVVNVPIRVPLPKRNNAEFGKVHSGLEGRGEGDIVVAGIPKGVMTVEGSPKVVVDEEKNQ</sequence>
<feature type="compositionally biased region" description="Low complexity" evidence="1">
    <location>
        <begin position="67"/>
        <end position="81"/>
    </location>
</feature>
<name>A0A5E4FJF6_PRUDU</name>
<organism evidence="2 3">
    <name type="scientific">Prunus dulcis</name>
    <name type="common">Almond</name>
    <name type="synonym">Amygdalus dulcis</name>
    <dbReference type="NCBI Taxonomy" id="3755"/>
    <lineage>
        <taxon>Eukaryota</taxon>
        <taxon>Viridiplantae</taxon>
        <taxon>Streptophyta</taxon>
        <taxon>Embryophyta</taxon>
        <taxon>Tracheophyta</taxon>
        <taxon>Spermatophyta</taxon>
        <taxon>Magnoliopsida</taxon>
        <taxon>eudicotyledons</taxon>
        <taxon>Gunneridae</taxon>
        <taxon>Pentapetalae</taxon>
        <taxon>rosids</taxon>
        <taxon>fabids</taxon>
        <taxon>Rosales</taxon>
        <taxon>Rosaceae</taxon>
        <taxon>Amygdaloideae</taxon>
        <taxon>Amygdaleae</taxon>
        <taxon>Prunus</taxon>
    </lineage>
</organism>
<dbReference type="AlphaFoldDB" id="A0A5E4FJF6"/>
<gene>
    <name evidence="2" type="ORF">ALMOND_2B026032</name>
</gene>
<evidence type="ECO:0000313" key="2">
    <source>
        <dbReference type="EMBL" id="VVA28314.1"/>
    </source>
</evidence>
<protein>
    <submittedName>
        <fullName evidence="2">Uncharacterized protein</fullName>
    </submittedName>
</protein>
<evidence type="ECO:0000256" key="1">
    <source>
        <dbReference type="SAM" id="MobiDB-lite"/>
    </source>
</evidence>
<accession>A0A5E4FJF6</accession>
<feature type="region of interest" description="Disordered" evidence="1">
    <location>
        <begin position="61"/>
        <end position="94"/>
    </location>
</feature>
<dbReference type="InParanoid" id="A0A5E4FJF6"/>
<dbReference type="Gramene" id="VVA28314">
    <property type="protein sequence ID" value="VVA28314"/>
    <property type="gene ID" value="Prudul26B026032"/>
</dbReference>
<proteinExistence type="predicted"/>
<dbReference type="Proteomes" id="UP000327085">
    <property type="component" value="Chromosome 2"/>
</dbReference>
<evidence type="ECO:0000313" key="3">
    <source>
        <dbReference type="Proteomes" id="UP000327085"/>
    </source>
</evidence>
<dbReference type="EMBL" id="CABIKO010000139">
    <property type="protein sequence ID" value="VVA28314.1"/>
    <property type="molecule type" value="Genomic_DNA"/>
</dbReference>
<reference evidence="3" key="1">
    <citation type="journal article" date="2020" name="Plant J.">
        <title>Transposons played a major role in the diversification between the closely related almond and peach genomes: results from the almond genome sequence.</title>
        <authorList>
            <person name="Alioto T."/>
            <person name="Alexiou K.G."/>
            <person name="Bardil A."/>
            <person name="Barteri F."/>
            <person name="Castanera R."/>
            <person name="Cruz F."/>
            <person name="Dhingra A."/>
            <person name="Duval H."/>
            <person name="Fernandez I Marti A."/>
            <person name="Frias L."/>
            <person name="Galan B."/>
            <person name="Garcia J.L."/>
            <person name="Howad W."/>
            <person name="Gomez-Garrido J."/>
            <person name="Gut M."/>
            <person name="Julca I."/>
            <person name="Morata J."/>
            <person name="Puigdomenech P."/>
            <person name="Ribeca P."/>
            <person name="Rubio Cabetas M.J."/>
            <person name="Vlasova A."/>
            <person name="Wirthensohn M."/>
            <person name="Garcia-Mas J."/>
            <person name="Gabaldon T."/>
            <person name="Casacuberta J.M."/>
            <person name="Arus P."/>
        </authorList>
    </citation>
    <scope>NUCLEOTIDE SEQUENCE [LARGE SCALE GENOMIC DNA]</scope>
    <source>
        <strain evidence="3">cv. Texas</strain>
    </source>
</reference>